<comment type="caution">
    <text evidence="2">The sequence shown here is derived from an EMBL/GenBank/DDBJ whole genome shotgun (WGS) entry which is preliminary data.</text>
</comment>
<evidence type="ECO:0000313" key="3">
    <source>
        <dbReference type="Proteomes" id="UP001165083"/>
    </source>
</evidence>
<dbReference type="EMBL" id="BSXW01001284">
    <property type="protein sequence ID" value="GMF35461.1"/>
    <property type="molecule type" value="Genomic_DNA"/>
</dbReference>
<sequence>MARATVGVDVTAHKEERNVTDTKKKTKLRVRYYVELVVGSARESHTRLGFAGSFQALLRLHREFVRLYVEKHGDPHGGLLTGRESFLSSSSSTSRSSISSVSKGSPTSLSSLVRHTFGLKKKKSSSDRGTEQQDATGNQHTHHAHAHHHLQYLEQPGIVPFPAQNKILVHLESGEANDDAKIEARSGALFEYYSQLFNSDDGEMYLEVVQLRAQERADKNKSELLENQSEDGVGQAHSSHSTGGFRKLLGRHQKTEDVKSVKLVEFLEPVHVRARGKSRGRPIYASKFQSTSALNSSQKLAKEHAKVRNM</sequence>
<name>A0A9W7CLP5_9STRA</name>
<dbReference type="Proteomes" id="UP001165083">
    <property type="component" value="Unassembled WGS sequence"/>
</dbReference>
<proteinExistence type="predicted"/>
<feature type="region of interest" description="Disordered" evidence="1">
    <location>
        <begin position="226"/>
        <end position="245"/>
    </location>
</feature>
<evidence type="ECO:0000256" key="1">
    <source>
        <dbReference type="SAM" id="MobiDB-lite"/>
    </source>
</evidence>
<keyword evidence="3" id="KW-1185">Reference proteome</keyword>
<reference evidence="2" key="1">
    <citation type="submission" date="2023-04" db="EMBL/GenBank/DDBJ databases">
        <title>Phytophthora lilii NBRC 32176.</title>
        <authorList>
            <person name="Ichikawa N."/>
            <person name="Sato H."/>
            <person name="Tonouchi N."/>
        </authorList>
    </citation>
    <scope>NUCLEOTIDE SEQUENCE</scope>
    <source>
        <strain evidence="2">NBRC 32176</strain>
    </source>
</reference>
<dbReference type="AlphaFoldDB" id="A0A9W7CLP5"/>
<feature type="region of interest" description="Disordered" evidence="1">
    <location>
        <begin position="79"/>
        <end position="148"/>
    </location>
</feature>
<organism evidence="2 3">
    <name type="scientific">Phytophthora lilii</name>
    <dbReference type="NCBI Taxonomy" id="2077276"/>
    <lineage>
        <taxon>Eukaryota</taxon>
        <taxon>Sar</taxon>
        <taxon>Stramenopiles</taxon>
        <taxon>Oomycota</taxon>
        <taxon>Peronosporomycetes</taxon>
        <taxon>Peronosporales</taxon>
        <taxon>Peronosporaceae</taxon>
        <taxon>Phytophthora</taxon>
    </lineage>
</organism>
<accession>A0A9W7CLP5</accession>
<feature type="compositionally biased region" description="Low complexity" evidence="1">
    <location>
        <begin position="85"/>
        <end position="108"/>
    </location>
</feature>
<dbReference type="OrthoDB" id="106883at2759"/>
<evidence type="ECO:0000313" key="2">
    <source>
        <dbReference type="EMBL" id="GMF35461.1"/>
    </source>
</evidence>
<protein>
    <submittedName>
        <fullName evidence="2">Unnamed protein product</fullName>
    </submittedName>
</protein>
<gene>
    <name evidence="2" type="ORF">Plil01_001506200</name>
</gene>